<dbReference type="Proteomes" id="UP000265692">
    <property type="component" value="Unassembled WGS sequence"/>
</dbReference>
<keyword evidence="3 6" id="KW-0812">Transmembrane</keyword>
<feature type="transmembrane region" description="Helical" evidence="6">
    <location>
        <begin position="188"/>
        <end position="206"/>
    </location>
</feature>
<reference evidence="7 8" key="1">
    <citation type="submission" date="2018-08" db="EMBL/GenBank/DDBJ databases">
        <title>Lysinibacillus sp. YLB-03 draft genome sequence.</title>
        <authorList>
            <person name="Yu L."/>
        </authorList>
    </citation>
    <scope>NUCLEOTIDE SEQUENCE [LARGE SCALE GENOMIC DNA]</scope>
    <source>
        <strain evidence="7 8">YLB-03</strain>
    </source>
</reference>
<keyword evidence="2" id="KW-1003">Cell membrane</keyword>
<evidence type="ECO:0000256" key="5">
    <source>
        <dbReference type="ARBA" id="ARBA00023136"/>
    </source>
</evidence>
<evidence type="ECO:0000256" key="6">
    <source>
        <dbReference type="SAM" id="Phobius"/>
    </source>
</evidence>
<dbReference type="InterPro" id="IPR001851">
    <property type="entry name" value="ABC_transp_permease"/>
</dbReference>
<evidence type="ECO:0000256" key="1">
    <source>
        <dbReference type="ARBA" id="ARBA00004651"/>
    </source>
</evidence>
<accession>A0A396SE45</accession>
<keyword evidence="5 6" id="KW-0472">Membrane</keyword>
<dbReference type="CDD" id="cd06580">
    <property type="entry name" value="TM_PBP1_transp_TpRbsC_like"/>
    <property type="match status" value="1"/>
</dbReference>
<comment type="subcellular location">
    <subcellularLocation>
        <location evidence="1">Cell membrane</location>
        <topology evidence="1">Multi-pass membrane protein</topology>
    </subcellularLocation>
</comment>
<feature type="transmembrane region" description="Helical" evidence="6">
    <location>
        <begin position="12"/>
        <end position="34"/>
    </location>
</feature>
<evidence type="ECO:0000313" key="7">
    <source>
        <dbReference type="EMBL" id="RHW39584.1"/>
    </source>
</evidence>
<sequence>MSKRAVNILVPLISIILGLVIGAIVMAVSGFNPIDGYVALWNGIFMDSYTMGETIRQITPYIFSGLAVAFAFRTGLFNIGVEGQLIMGWLAAAWVGQAFELPKIIHLPLALLAAAAAGALWAFIPGFLKAKLQVHEVIVTIMLNYTAIHVANALIGVISGGGERTDKVHESASLRAHYLEAMTDYSRLHWGILVALLAVVFMWFLLERTTLGYELKAVGFNKNASEYAGMNVKKNIILAMVISGAFAGLGGAMEALGTFENISKLHAATGIGFDGIAVALLGANQPFGVLLGAILFGALKNGGLNMPSEAGIPTEIVSIVIALIIFFIASGYIIRVALERFGKKRKEEK</sequence>
<dbReference type="RefSeq" id="WP_118874596.1">
    <property type="nucleotide sequence ID" value="NZ_QWEI01000001.1"/>
</dbReference>
<proteinExistence type="predicted"/>
<dbReference type="PANTHER" id="PTHR47089">
    <property type="entry name" value="ABC TRANSPORTER, PERMEASE PROTEIN"/>
    <property type="match status" value="1"/>
</dbReference>
<dbReference type="GO" id="GO:0022857">
    <property type="term" value="F:transmembrane transporter activity"/>
    <property type="evidence" value="ECO:0007669"/>
    <property type="project" value="InterPro"/>
</dbReference>
<keyword evidence="8" id="KW-1185">Reference proteome</keyword>
<name>A0A396SE45_9BACL</name>
<feature type="transmembrane region" description="Helical" evidence="6">
    <location>
        <begin position="236"/>
        <end position="259"/>
    </location>
</feature>
<dbReference type="EMBL" id="QWEI01000001">
    <property type="protein sequence ID" value="RHW39584.1"/>
    <property type="molecule type" value="Genomic_DNA"/>
</dbReference>
<dbReference type="Pfam" id="PF02653">
    <property type="entry name" value="BPD_transp_2"/>
    <property type="match status" value="1"/>
</dbReference>
<feature type="transmembrane region" description="Helical" evidence="6">
    <location>
        <begin position="316"/>
        <end position="338"/>
    </location>
</feature>
<dbReference type="PANTHER" id="PTHR47089:SF1">
    <property type="entry name" value="GUANOSINE ABC TRANSPORTER PERMEASE PROTEIN NUPP"/>
    <property type="match status" value="1"/>
</dbReference>
<feature type="transmembrane region" description="Helical" evidence="6">
    <location>
        <begin position="54"/>
        <end position="72"/>
    </location>
</feature>
<evidence type="ECO:0000256" key="3">
    <source>
        <dbReference type="ARBA" id="ARBA00022692"/>
    </source>
</evidence>
<feature type="transmembrane region" description="Helical" evidence="6">
    <location>
        <begin position="271"/>
        <end position="296"/>
    </location>
</feature>
<dbReference type="OrthoDB" id="45037at2"/>
<protein>
    <submittedName>
        <fullName evidence="7">ABC transporter permease</fullName>
    </submittedName>
</protein>
<feature type="transmembrane region" description="Helical" evidence="6">
    <location>
        <begin position="105"/>
        <end position="124"/>
    </location>
</feature>
<dbReference type="AlphaFoldDB" id="A0A396SE45"/>
<evidence type="ECO:0000313" key="8">
    <source>
        <dbReference type="Proteomes" id="UP000265692"/>
    </source>
</evidence>
<gene>
    <name evidence="7" type="ORF">D1B33_01690</name>
</gene>
<organism evidence="7 8">
    <name type="scientific">Ureibacillus yapensis</name>
    <dbReference type="NCBI Taxonomy" id="2304605"/>
    <lineage>
        <taxon>Bacteria</taxon>
        <taxon>Bacillati</taxon>
        <taxon>Bacillota</taxon>
        <taxon>Bacilli</taxon>
        <taxon>Bacillales</taxon>
        <taxon>Caryophanaceae</taxon>
        <taxon>Ureibacillus</taxon>
    </lineage>
</organism>
<keyword evidence="4 6" id="KW-1133">Transmembrane helix</keyword>
<evidence type="ECO:0000256" key="4">
    <source>
        <dbReference type="ARBA" id="ARBA00022989"/>
    </source>
</evidence>
<dbReference type="GO" id="GO:0005886">
    <property type="term" value="C:plasma membrane"/>
    <property type="evidence" value="ECO:0007669"/>
    <property type="project" value="UniProtKB-SubCell"/>
</dbReference>
<evidence type="ECO:0000256" key="2">
    <source>
        <dbReference type="ARBA" id="ARBA00022475"/>
    </source>
</evidence>
<comment type="caution">
    <text evidence="7">The sequence shown here is derived from an EMBL/GenBank/DDBJ whole genome shotgun (WGS) entry which is preliminary data.</text>
</comment>